<proteinExistence type="predicted"/>
<comment type="caution">
    <text evidence="2">The sequence shown here is derived from an EMBL/GenBank/DDBJ whole genome shotgun (WGS) entry which is preliminary data.</text>
</comment>
<name>T0FES3_9LEPT</name>
<keyword evidence="1" id="KW-0472">Membrane</keyword>
<keyword evidence="1" id="KW-0812">Transmembrane</keyword>
<dbReference type="AlphaFoldDB" id="T0FES3"/>
<evidence type="ECO:0000313" key="3">
    <source>
        <dbReference type="Proteomes" id="UP000015442"/>
    </source>
</evidence>
<gene>
    <name evidence="2" type="ORF">LEP1GSC059_0946</name>
</gene>
<accession>T0FES3</accession>
<organism evidence="2 3">
    <name type="scientific">Leptospira noguchii serovar Panama str. CZ214</name>
    <dbReference type="NCBI Taxonomy" id="1001595"/>
    <lineage>
        <taxon>Bacteria</taxon>
        <taxon>Pseudomonadati</taxon>
        <taxon>Spirochaetota</taxon>
        <taxon>Spirochaetia</taxon>
        <taxon>Leptospirales</taxon>
        <taxon>Leptospiraceae</taxon>
        <taxon>Leptospira</taxon>
    </lineage>
</organism>
<protein>
    <submittedName>
        <fullName evidence="2">Uncharacterized protein</fullName>
    </submittedName>
</protein>
<evidence type="ECO:0000313" key="2">
    <source>
        <dbReference type="EMBL" id="EQA71703.1"/>
    </source>
</evidence>
<keyword evidence="1" id="KW-1133">Transmembrane helix</keyword>
<reference evidence="2 3" key="1">
    <citation type="submission" date="2013-05" db="EMBL/GenBank/DDBJ databases">
        <authorList>
            <person name="Harkins D.M."/>
            <person name="Durkin A.S."/>
            <person name="Brinkac L.M."/>
            <person name="Haft D.H."/>
            <person name="Selengut J.D."/>
            <person name="Sanka R."/>
            <person name="DePew J."/>
            <person name="Purushe J."/>
            <person name="Hartskeerl R.A."/>
            <person name="Ahmed A."/>
            <person name="van der Linden H."/>
            <person name="Goris M.G.A."/>
            <person name="Vinetz J.M."/>
            <person name="Sutton G.G."/>
            <person name="Nierman W.C."/>
            <person name="Fouts D.E."/>
        </authorList>
    </citation>
    <scope>NUCLEOTIDE SEQUENCE [LARGE SCALE GENOMIC DNA]</scope>
    <source>
        <strain evidence="2 3">CZ214</strain>
    </source>
</reference>
<dbReference type="Proteomes" id="UP000015442">
    <property type="component" value="Unassembled WGS sequence"/>
</dbReference>
<sequence length="47" mass="5773">MEMSHDKKDDRLRNIFFYCLAFGFYFSVIFLLSLQIIVNVRKRKQKI</sequence>
<dbReference type="EMBL" id="AKWY02000020">
    <property type="protein sequence ID" value="EQA71703.1"/>
    <property type="molecule type" value="Genomic_DNA"/>
</dbReference>
<evidence type="ECO:0000256" key="1">
    <source>
        <dbReference type="SAM" id="Phobius"/>
    </source>
</evidence>
<feature type="transmembrane region" description="Helical" evidence="1">
    <location>
        <begin position="15"/>
        <end position="38"/>
    </location>
</feature>